<reference evidence="2 3" key="1">
    <citation type="submission" date="2015-07" db="EMBL/GenBank/DDBJ databases">
        <authorList>
            <person name="Noorani M."/>
        </authorList>
    </citation>
    <scope>NUCLEOTIDE SEQUENCE [LARGE SCALE GENOMIC DNA]</scope>
    <source>
        <strain evidence="2">BBA 69670</strain>
    </source>
</reference>
<proteinExistence type="predicted"/>
<keyword evidence="3" id="KW-1185">Reference proteome</keyword>
<name>A0A0K6G6X2_9AGAM</name>
<dbReference type="EMBL" id="CYGV01001411">
    <property type="protein sequence ID" value="CUA74099.1"/>
    <property type="molecule type" value="Genomic_DNA"/>
</dbReference>
<evidence type="ECO:0000313" key="3">
    <source>
        <dbReference type="Proteomes" id="UP000044841"/>
    </source>
</evidence>
<evidence type="ECO:0000256" key="1">
    <source>
        <dbReference type="SAM" id="MobiDB-lite"/>
    </source>
</evidence>
<dbReference type="AlphaFoldDB" id="A0A0K6G6X2"/>
<sequence length="196" mass="21667">MLSDLRRVVLAEEISITRMRQQLDDALDLFHFAASMDLAMNASNPPSTSLIINTPNPGRPRVRHPFDSSRVPVCDLPSQETVYPRVVEPSRNAPLSAQPERPLALPDSQRASSRCAPIAILPAPVPTPGEIAAAYMNVDSQRRPFRRNPSPARTLQLATALERQATLMKNAGRTREALEASQEAAKLYETLAERKH</sequence>
<evidence type="ECO:0000313" key="2">
    <source>
        <dbReference type="EMBL" id="CUA74099.1"/>
    </source>
</evidence>
<protein>
    <submittedName>
        <fullName evidence="2">Uncharacterized protein</fullName>
    </submittedName>
</protein>
<gene>
    <name evidence="2" type="ORF">RSOLAG22IIIB_10987</name>
</gene>
<organism evidence="2 3">
    <name type="scientific">Rhizoctonia solani</name>
    <dbReference type="NCBI Taxonomy" id="456999"/>
    <lineage>
        <taxon>Eukaryota</taxon>
        <taxon>Fungi</taxon>
        <taxon>Dikarya</taxon>
        <taxon>Basidiomycota</taxon>
        <taxon>Agaricomycotina</taxon>
        <taxon>Agaricomycetes</taxon>
        <taxon>Cantharellales</taxon>
        <taxon>Ceratobasidiaceae</taxon>
        <taxon>Rhizoctonia</taxon>
    </lineage>
</organism>
<accession>A0A0K6G6X2</accession>
<dbReference type="Proteomes" id="UP000044841">
    <property type="component" value="Unassembled WGS sequence"/>
</dbReference>
<feature type="region of interest" description="Disordered" evidence="1">
    <location>
        <begin position="89"/>
        <end position="109"/>
    </location>
</feature>